<dbReference type="EMBL" id="JAECSB010000024">
    <property type="protein sequence ID" value="MBH5141958.1"/>
    <property type="molecule type" value="Genomic_DNA"/>
</dbReference>
<keyword evidence="3" id="KW-1185">Reference proteome</keyword>
<organism evidence="2 3">
    <name type="scientific">Rhodococcus erythropolis</name>
    <name type="common">Arthrobacter picolinophilus</name>
    <dbReference type="NCBI Taxonomy" id="1833"/>
    <lineage>
        <taxon>Bacteria</taxon>
        <taxon>Bacillati</taxon>
        <taxon>Actinomycetota</taxon>
        <taxon>Actinomycetes</taxon>
        <taxon>Mycobacteriales</taxon>
        <taxon>Nocardiaceae</taxon>
        <taxon>Rhodococcus</taxon>
        <taxon>Rhodococcus erythropolis group</taxon>
    </lineage>
</organism>
<feature type="transmembrane region" description="Helical" evidence="1">
    <location>
        <begin position="102"/>
        <end position="123"/>
    </location>
</feature>
<reference evidence="2 3" key="1">
    <citation type="submission" date="2020-12" db="EMBL/GenBank/DDBJ databases">
        <title>Draft genome sequence of furan degrading bacterial strain FUR100.</title>
        <authorList>
            <person name="Woiski C."/>
        </authorList>
    </citation>
    <scope>NUCLEOTIDE SEQUENCE [LARGE SCALE GENOMIC DNA]</scope>
    <source>
        <strain evidence="2 3">FUR100</strain>
    </source>
</reference>
<sequence>MLQIRESFWFIPAVLGVLAILLAQGLISLDHTIEERQLHTFGYFFYEVGVSGSRSILGAIGGSMLAVAATSFSITISVLATASSTYGPRLVRNFMSDRGNQVVLGVFSATFLYSLTVLRSIRSQSSDNVAFVPDIAVNVAVILAVICVAVLVYFIHHIADSIQVSTLSARVRSELVSCVDEMYPELPPDNAVVVDRSDPALSGDVVISADTSGFIVTIDEPSILRHTVHHSCTVEITTAGGRHVLVGDELARVRSGEASAELITAVRKCFSLSDARNPHQDIDFAVQQLTEMAVRALSPSTNDPYTAKNALAELAVGLVPLVQRNVIPEGRVDEQGSLRLLVYRTAPTAIVDTVFDAMRTYAVPNPIAVTATIDLARRIGTAARYQRTRDALIRQLTLLDDAYCASGACTVDIEACTADIRTAQGDIESSDSRNNGRTVESET</sequence>
<evidence type="ECO:0000313" key="3">
    <source>
        <dbReference type="Proteomes" id="UP000627573"/>
    </source>
</evidence>
<keyword evidence="1" id="KW-0472">Membrane</keyword>
<gene>
    <name evidence="2" type="ORF">I3517_04940</name>
</gene>
<dbReference type="Pfam" id="PF10011">
    <property type="entry name" value="DUF2254"/>
    <property type="match status" value="1"/>
</dbReference>
<evidence type="ECO:0000313" key="2">
    <source>
        <dbReference type="EMBL" id="MBH5141958.1"/>
    </source>
</evidence>
<keyword evidence="1" id="KW-0812">Transmembrane</keyword>
<evidence type="ECO:0000256" key="1">
    <source>
        <dbReference type="SAM" id="Phobius"/>
    </source>
</evidence>
<protein>
    <submittedName>
        <fullName evidence="2">DUF2254 domain-containing protein</fullName>
    </submittedName>
</protein>
<accession>A0A8I0ZSI5</accession>
<proteinExistence type="predicted"/>
<dbReference type="Proteomes" id="UP000627573">
    <property type="component" value="Unassembled WGS sequence"/>
</dbReference>
<feature type="transmembrane region" description="Helical" evidence="1">
    <location>
        <begin position="135"/>
        <end position="155"/>
    </location>
</feature>
<keyword evidence="1" id="KW-1133">Transmembrane helix</keyword>
<feature type="transmembrane region" description="Helical" evidence="1">
    <location>
        <begin position="56"/>
        <end position="81"/>
    </location>
</feature>
<name>A0A8I0ZSI5_RHOER</name>
<dbReference type="AlphaFoldDB" id="A0A8I0ZSI5"/>
<comment type="caution">
    <text evidence="2">The sequence shown here is derived from an EMBL/GenBank/DDBJ whole genome shotgun (WGS) entry which is preliminary data.</text>
</comment>
<dbReference type="InterPro" id="IPR018723">
    <property type="entry name" value="DUF2254_membrane"/>
</dbReference>
<feature type="transmembrane region" description="Helical" evidence="1">
    <location>
        <begin position="7"/>
        <end position="27"/>
    </location>
</feature>